<evidence type="ECO:0000256" key="3">
    <source>
        <dbReference type="ARBA" id="ARBA00023014"/>
    </source>
</evidence>
<dbReference type="GO" id="GO:0046872">
    <property type="term" value="F:metal ion binding"/>
    <property type="evidence" value="ECO:0007669"/>
    <property type="project" value="UniProtKB-KW"/>
</dbReference>
<dbReference type="Pfam" id="PF04055">
    <property type="entry name" value="Radical_SAM"/>
    <property type="match status" value="1"/>
</dbReference>
<dbReference type="PANTHER" id="PTHR43432">
    <property type="entry name" value="SLR0285 PROTEIN"/>
    <property type="match status" value="1"/>
</dbReference>
<evidence type="ECO:0000256" key="1">
    <source>
        <dbReference type="ARBA" id="ARBA00022723"/>
    </source>
</evidence>
<dbReference type="PROSITE" id="PS51918">
    <property type="entry name" value="RADICAL_SAM"/>
    <property type="match status" value="1"/>
</dbReference>
<evidence type="ECO:0000259" key="5">
    <source>
        <dbReference type="PROSITE" id="PS51918"/>
    </source>
</evidence>
<name>A0A7L9FHT1_9CREN</name>
<feature type="compositionally biased region" description="Polar residues" evidence="4">
    <location>
        <begin position="309"/>
        <end position="318"/>
    </location>
</feature>
<dbReference type="RefSeq" id="WP_192819360.1">
    <property type="nucleotide sequence ID" value="NZ_CP062310.1"/>
</dbReference>
<dbReference type="AlphaFoldDB" id="A0A7L9FHT1"/>
<organism evidence="6 7">
    <name type="scientific">Infirmifilum lucidum</name>
    <dbReference type="NCBI Taxonomy" id="2776706"/>
    <lineage>
        <taxon>Archaea</taxon>
        <taxon>Thermoproteota</taxon>
        <taxon>Thermoprotei</taxon>
        <taxon>Thermofilales</taxon>
        <taxon>Thermofilaceae</taxon>
        <taxon>Infirmifilum</taxon>
    </lineage>
</organism>
<dbReference type="InParanoid" id="A0A7L9FHT1"/>
<keyword evidence="3" id="KW-0411">Iron-sulfur</keyword>
<sequence>MSYIRSFDPWRATSLCTCPFKYTVNPYTGCAHRCLYCYASSYIRDFFSPRPKKDFIEVVRRDLQKLREGSTVNISSSSDPYQPLEKEKAYTRRLLEMLREKFTIEIVTKSDLVLRDIDMLSKSNSVVSITITTLDTDLAKRLEPGAPPPTRRIKAVEALSEAGVPVVVRFDPIIPGLNDDSNSIREVIEAAASAGAKHIVSSTYKVKPDNLRRVTEAFPELIPRIRELYLERGERLHGYLYADSSYRVSVMRLVKEVAKRNSLTFATCREGLAILNTPGVNCDGTHLAKRGHLKPGASHVLGQGRDASSPRSQIQDEA</sequence>
<dbReference type="EMBL" id="CP062310">
    <property type="protein sequence ID" value="QOJ79388.1"/>
    <property type="molecule type" value="Genomic_DNA"/>
</dbReference>
<protein>
    <submittedName>
        <fullName evidence="6">Radical SAM protein</fullName>
    </submittedName>
</protein>
<dbReference type="InterPro" id="IPR006638">
    <property type="entry name" value="Elp3/MiaA/NifB-like_rSAM"/>
</dbReference>
<reference evidence="6 7" key="1">
    <citation type="submission" date="2020-10" db="EMBL/GenBank/DDBJ databases">
        <title>Thermofilum lucidum 3507LT sp. nov. a novel member of Thermofilaceae family isolated from Chile hot spring, and proposal of description order Thermofilales.</title>
        <authorList>
            <person name="Zayulina K.S."/>
            <person name="Elcheninov A.G."/>
            <person name="Toshchakov S.V."/>
            <person name="Kublanov I.V."/>
        </authorList>
    </citation>
    <scope>NUCLEOTIDE SEQUENCE [LARGE SCALE GENOMIC DNA]</scope>
    <source>
        <strain evidence="6 7">3507LT</strain>
    </source>
</reference>
<dbReference type="SMART" id="SM00729">
    <property type="entry name" value="Elp3"/>
    <property type="match status" value="1"/>
</dbReference>
<dbReference type="InterPro" id="IPR007197">
    <property type="entry name" value="rSAM"/>
</dbReference>
<gene>
    <name evidence="6" type="ORF">IG193_02695</name>
</gene>
<proteinExistence type="predicted"/>
<feature type="region of interest" description="Disordered" evidence="4">
    <location>
        <begin position="295"/>
        <end position="318"/>
    </location>
</feature>
<evidence type="ECO:0000256" key="2">
    <source>
        <dbReference type="ARBA" id="ARBA00023004"/>
    </source>
</evidence>
<evidence type="ECO:0000256" key="4">
    <source>
        <dbReference type="SAM" id="MobiDB-lite"/>
    </source>
</evidence>
<evidence type="ECO:0000313" key="6">
    <source>
        <dbReference type="EMBL" id="QOJ79388.1"/>
    </source>
</evidence>
<dbReference type="CDD" id="cd01335">
    <property type="entry name" value="Radical_SAM"/>
    <property type="match status" value="1"/>
</dbReference>
<feature type="domain" description="Radical SAM core" evidence="5">
    <location>
        <begin position="16"/>
        <end position="240"/>
    </location>
</feature>
<dbReference type="GO" id="GO:0003824">
    <property type="term" value="F:catalytic activity"/>
    <property type="evidence" value="ECO:0007669"/>
    <property type="project" value="InterPro"/>
</dbReference>
<dbReference type="GO" id="GO:0051536">
    <property type="term" value="F:iron-sulfur cluster binding"/>
    <property type="evidence" value="ECO:0007669"/>
    <property type="project" value="UniProtKB-KW"/>
</dbReference>
<dbReference type="SFLD" id="SFLDS00029">
    <property type="entry name" value="Radical_SAM"/>
    <property type="match status" value="1"/>
</dbReference>
<dbReference type="PANTHER" id="PTHR43432:SF3">
    <property type="entry name" value="SLR0285 PROTEIN"/>
    <property type="match status" value="1"/>
</dbReference>
<evidence type="ECO:0000313" key="7">
    <source>
        <dbReference type="Proteomes" id="UP000594121"/>
    </source>
</evidence>
<dbReference type="SFLD" id="SFLDG01084">
    <property type="entry name" value="Uncharacterised_Radical_SAM_Su"/>
    <property type="match status" value="1"/>
</dbReference>
<dbReference type="Proteomes" id="UP000594121">
    <property type="component" value="Chromosome"/>
</dbReference>
<dbReference type="Gene3D" id="3.80.30.30">
    <property type="match status" value="1"/>
</dbReference>
<accession>A0A7L9FHT1</accession>
<keyword evidence="2" id="KW-0408">Iron</keyword>
<dbReference type="InterPro" id="IPR040086">
    <property type="entry name" value="MJ0683-like"/>
</dbReference>
<dbReference type="GeneID" id="59148769"/>
<keyword evidence="1" id="KW-0479">Metal-binding</keyword>
<dbReference type="InterPro" id="IPR058240">
    <property type="entry name" value="rSAM_sf"/>
</dbReference>
<dbReference type="KEGG" id="thel:IG193_02695"/>
<keyword evidence="7" id="KW-1185">Reference proteome</keyword>
<dbReference type="SUPFAM" id="SSF102114">
    <property type="entry name" value="Radical SAM enzymes"/>
    <property type="match status" value="1"/>
</dbReference>